<dbReference type="Proteomes" id="UP000187455">
    <property type="component" value="Unassembled WGS sequence"/>
</dbReference>
<accession>A0A1R0H7U6</accession>
<organism evidence="1 2">
    <name type="scientific">Smittium mucronatum</name>
    <dbReference type="NCBI Taxonomy" id="133383"/>
    <lineage>
        <taxon>Eukaryota</taxon>
        <taxon>Fungi</taxon>
        <taxon>Fungi incertae sedis</taxon>
        <taxon>Zoopagomycota</taxon>
        <taxon>Kickxellomycotina</taxon>
        <taxon>Harpellomycetes</taxon>
        <taxon>Harpellales</taxon>
        <taxon>Legeriomycetaceae</taxon>
        <taxon>Smittium</taxon>
    </lineage>
</organism>
<name>A0A1R0H7U6_9FUNG</name>
<gene>
    <name evidence="1" type="ORF">AYI68_g524</name>
</gene>
<sequence length="73" mass="8344">MDSIQPTFLSEFASRSQFNPFTSSTTYLYSSSNSIYFQSSTEPYNSYHTSFNSYNNNSGGISFNIFLTVHFFS</sequence>
<dbReference type="AlphaFoldDB" id="A0A1R0H7U6"/>
<protein>
    <submittedName>
        <fullName evidence="1">Uncharacterized protein</fullName>
    </submittedName>
</protein>
<evidence type="ECO:0000313" key="1">
    <source>
        <dbReference type="EMBL" id="OLY85282.1"/>
    </source>
</evidence>
<evidence type="ECO:0000313" key="2">
    <source>
        <dbReference type="Proteomes" id="UP000187455"/>
    </source>
</evidence>
<keyword evidence="2" id="KW-1185">Reference proteome</keyword>
<comment type="caution">
    <text evidence="1">The sequence shown here is derived from an EMBL/GenBank/DDBJ whole genome shotgun (WGS) entry which is preliminary data.</text>
</comment>
<reference evidence="1 2" key="1">
    <citation type="journal article" date="2016" name="Mol. Biol. Evol.">
        <title>Genome-Wide Survey of Gut Fungi (Harpellales) Reveals the First Horizontally Transferred Ubiquitin Gene from a Mosquito Host.</title>
        <authorList>
            <person name="Wang Y."/>
            <person name="White M.M."/>
            <person name="Kvist S."/>
            <person name="Moncalvo J.M."/>
        </authorList>
    </citation>
    <scope>NUCLEOTIDE SEQUENCE [LARGE SCALE GENOMIC DNA]</scope>
    <source>
        <strain evidence="1 2">ALG-7-W6</strain>
    </source>
</reference>
<dbReference type="EMBL" id="LSSL01000164">
    <property type="protein sequence ID" value="OLY85282.1"/>
    <property type="molecule type" value="Genomic_DNA"/>
</dbReference>
<proteinExistence type="predicted"/>